<feature type="domain" description="DWNN" evidence="9">
    <location>
        <begin position="5"/>
        <end position="79"/>
    </location>
</feature>
<dbReference type="SUPFAM" id="SSF57850">
    <property type="entry name" value="RING/U-box"/>
    <property type="match status" value="1"/>
</dbReference>
<organism evidence="10 11">
    <name type="scientific">Aaosphaeria arxii CBS 175.79</name>
    <dbReference type="NCBI Taxonomy" id="1450172"/>
    <lineage>
        <taxon>Eukaryota</taxon>
        <taxon>Fungi</taxon>
        <taxon>Dikarya</taxon>
        <taxon>Ascomycota</taxon>
        <taxon>Pezizomycotina</taxon>
        <taxon>Dothideomycetes</taxon>
        <taxon>Pleosporomycetidae</taxon>
        <taxon>Pleosporales</taxon>
        <taxon>Pleosporales incertae sedis</taxon>
        <taxon>Aaosphaeria</taxon>
    </lineage>
</organism>
<feature type="compositionally biased region" description="Basic and acidic residues" evidence="7">
    <location>
        <begin position="378"/>
        <end position="395"/>
    </location>
</feature>
<dbReference type="GO" id="GO:0006511">
    <property type="term" value="P:ubiquitin-dependent protein catabolic process"/>
    <property type="evidence" value="ECO:0007669"/>
    <property type="project" value="TreeGrafter"/>
</dbReference>
<dbReference type="GO" id="GO:0005634">
    <property type="term" value="C:nucleus"/>
    <property type="evidence" value="ECO:0007669"/>
    <property type="project" value="UniProtKB-SubCell"/>
</dbReference>
<dbReference type="SMART" id="SM01180">
    <property type="entry name" value="DWNN"/>
    <property type="match status" value="1"/>
</dbReference>
<evidence type="ECO:0000259" key="9">
    <source>
        <dbReference type="PROSITE" id="PS51282"/>
    </source>
</evidence>
<dbReference type="PANTHER" id="PTHR15439:SF0">
    <property type="entry name" value="CELL DIVISION CYCLE AND APOPTOSIS REGULATOR PROTEIN 1-RELATED"/>
    <property type="match status" value="1"/>
</dbReference>
<dbReference type="InterPro" id="IPR013083">
    <property type="entry name" value="Znf_RING/FYVE/PHD"/>
</dbReference>
<dbReference type="EMBL" id="ML978073">
    <property type="protein sequence ID" value="KAF2011927.1"/>
    <property type="molecule type" value="Genomic_DNA"/>
</dbReference>
<evidence type="ECO:0000256" key="6">
    <source>
        <dbReference type="PROSITE-ProRule" id="PRU00047"/>
    </source>
</evidence>
<evidence type="ECO:0000256" key="4">
    <source>
        <dbReference type="ARBA" id="ARBA00022833"/>
    </source>
</evidence>
<dbReference type="InterPro" id="IPR001878">
    <property type="entry name" value="Znf_CCHC"/>
</dbReference>
<protein>
    <submittedName>
        <fullName evidence="10">DWNN-domain-containing protein</fullName>
    </submittedName>
</protein>
<evidence type="ECO:0000259" key="8">
    <source>
        <dbReference type="PROSITE" id="PS50158"/>
    </source>
</evidence>
<dbReference type="OrthoDB" id="106784at2759"/>
<evidence type="ECO:0000313" key="10">
    <source>
        <dbReference type="EMBL" id="KAF2011927.1"/>
    </source>
</evidence>
<dbReference type="PROSITE" id="PS50158">
    <property type="entry name" value="ZF_CCHC"/>
    <property type="match status" value="1"/>
</dbReference>
<feature type="region of interest" description="Disordered" evidence="7">
    <location>
        <begin position="615"/>
        <end position="671"/>
    </location>
</feature>
<reference evidence="10" key="1">
    <citation type="journal article" date="2020" name="Stud. Mycol.">
        <title>101 Dothideomycetes genomes: a test case for predicting lifestyles and emergence of pathogens.</title>
        <authorList>
            <person name="Haridas S."/>
            <person name="Albert R."/>
            <person name="Binder M."/>
            <person name="Bloem J."/>
            <person name="Labutti K."/>
            <person name="Salamov A."/>
            <person name="Andreopoulos B."/>
            <person name="Baker S."/>
            <person name="Barry K."/>
            <person name="Bills G."/>
            <person name="Bluhm B."/>
            <person name="Cannon C."/>
            <person name="Castanera R."/>
            <person name="Culley D."/>
            <person name="Daum C."/>
            <person name="Ezra D."/>
            <person name="Gonzalez J."/>
            <person name="Henrissat B."/>
            <person name="Kuo A."/>
            <person name="Liang C."/>
            <person name="Lipzen A."/>
            <person name="Lutzoni F."/>
            <person name="Magnuson J."/>
            <person name="Mondo S."/>
            <person name="Nolan M."/>
            <person name="Ohm R."/>
            <person name="Pangilinan J."/>
            <person name="Park H.-J."/>
            <person name="Ramirez L."/>
            <person name="Alfaro M."/>
            <person name="Sun H."/>
            <person name="Tritt A."/>
            <person name="Yoshinaga Y."/>
            <person name="Zwiers L.-H."/>
            <person name="Turgeon B."/>
            <person name="Goodwin S."/>
            <person name="Spatafora J."/>
            <person name="Crous P."/>
            <person name="Grigoriev I."/>
        </authorList>
    </citation>
    <scope>NUCLEOTIDE SEQUENCE</scope>
    <source>
        <strain evidence="10">CBS 175.79</strain>
    </source>
</reference>
<feature type="compositionally biased region" description="Basic and acidic residues" evidence="7">
    <location>
        <begin position="460"/>
        <end position="474"/>
    </location>
</feature>
<gene>
    <name evidence="10" type="ORF">BU24DRAFT_266530</name>
</gene>
<dbReference type="PANTHER" id="PTHR15439">
    <property type="entry name" value="RETINOBLASTOMA-BINDING PROTEIN 6"/>
    <property type="match status" value="1"/>
</dbReference>
<feature type="domain" description="CCHC-type" evidence="8">
    <location>
        <begin position="169"/>
        <end position="183"/>
    </location>
</feature>
<keyword evidence="5" id="KW-0539">Nucleus</keyword>
<name>A0A6A5XGG4_9PLEO</name>
<dbReference type="GO" id="GO:0016567">
    <property type="term" value="P:protein ubiquitination"/>
    <property type="evidence" value="ECO:0007669"/>
    <property type="project" value="InterPro"/>
</dbReference>
<dbReference type="SUPFAM" id="SSF57756">
    <property type="entry name" value="Retrovirus zinc finger-like domains"/>
    <property type="match status" value="1"/>
</dbReference>
<keyword evidence="3 6" id="KW-0863">Zinc-finger</keyword>
<dbReference type="Gene3D" id="4.10.60.10">
    <property type="entry name" value="Zinc finger, CCHC-type"/>
    <property type="match status" value="1"/>
</dbReference>
<dbReference type="GO" id="GO:0061630">
    <property type="term" value="F:ubiquitin protein ligase activity"/>
    <property type="evidence" value="ECO:0007669"/>
    <property type="project" value="InterPro"/>
</dbReference>
<dbReference type="InterPro" id="IPR033489">
    <property type="entry name" value="RBBP6"/>
</dbReference>
<keyword evidence="2" id="KW-0479">Metal-binding</keyword>
<dbReference type="Pfam" id="PF13696">
    <property type="entry name" value="zf-CCHC_2"/>
    <property type="match status" value="1"/>
</dbReference>
<dbReference type="GO" id="GO:0008270">
    <property type="term" value="F:zinc ion binding"/>
    <property type="evidence" value="ECO:0007669"/>
    <property type="project" value="UniProtKB-KW"/>
</dbReference>
<feature type="region of interest" description="Disordered" evidence="7">
    <location>
        <begin position="338"/>
        <end position="474"/>
    </location>
</feature>
<evidence type="ECO:0000256" key="3">
    <source>
        <dbReference type="ARBA" id="ARBA00022771"/>
    </source>
</evidence>
<dbReference type="Proteomes" id="UP000799778">
    <property type="component" value="Unassembled WGS sequence"/>
</dbReference>
<dbReference type="Gene3D" id="3.30.40.10">
    <property type="entry name" value="Zinc/RING finger domain, C3HC4 (zinc finger)"/>
    <property type="match status" value="1"/>
</dbReference>
<feature type="compositionally biased region" description="Low complexity" evidence="7">
    <location>
        <begin position="615"/>
        <end position="632"/>
    </location>
</feature>
<dbReference type="Pfam" id="PF08783">
    <property type="entry name" value="DWNN"/>
    <property type="match status" value="1"/>
</dbReference>
<feature type="compositionally biased region" description="Basic and acidic residues" evidence="7">
    <location>
        <begin position="338"/>
        <end position="355"/>
    </location>
</feature>
<dbReference type="GO" id="GO:0006397">
    <property type="term" value="P:mRNA processing"/>
    <property type="evidence" value="ECO:0007669"/>
    <property type="project" value="InterPro"/>
</dbReference>
<dbReference type="GeneID" id="54279944"/>
<sequence length="671" mass="73783">MSSSVFYKFKNSREPERIVFDGTGISVFELKREIITASGLGDGSDFDLHLYPEDQPTTEYDDDTTIISRSSTVIAVRRPAARGHGRAARYVSGRAPVRAIKKAEPAKTTTAPTTTGGAMTEQDAEAAFLAESAQVWDQQKESLSHARPIFHKKKPVNVPSHDPPPGYVCYRCQKKGHWIQLCPTNDDPDFKPAARAKRTTGIPRSFLKTVEKPADGDLEDARGVMLNADGEYVQVLTDTRTWEKFQEKANASKAQAATAEAANKELRERGLECPIDKRMFVDPVKTPCCGKTYCHDCIENALADGDLVCPNCSTEGVLIDDLATDEETVEKMRAYEAEKAKEKLEKEQQSKEEAKQAAQPTSPPGNDETVSVPTPTDAKVKASEANKSDLPKSPKPENSSVASDANVKSPHTGANDPAASAPTPGAEGAGSDTDTSTTSKKRKQAPTDIIAPTAPKAMRIQKEQETRQQDDQSSALEKDFLESMEALKNMPKNMPMPNMSMSMGGPMNPMMGMMNPANMNGMNVNNMNMNNMGNMNPMGNMNGFGNMNGMNGNWNGGYNNFQNQNMYGNMGFQNNNMNGGYDNMGYGNMNGMQGNMQGNMQGYGGWNNNQGYGNMGFGNQNQYQNGNFPNQQRNMFSEQPNQQDAYERKPLNPHRAQNKNRKQRAPDFHYV</sequence>
<keyword evidence="11" id="KW-1185">Reference proteome</keyword>
<dbReference type="RefSeq" id="XP_033380266.1">
    <property type="nucleotide sequence ID" value="XM_033522547.1"/>
</dbReference>
<evidence type="ECO:0000256" key="7">
    <source>
        <dbReference type="SAM" id="MobiDB-lite"/>
    </source>
</evidence>
<comment type="subcellular location">
    <subcellularLocation>
        <location evidence="1">Nucleus</location>
    </subcellularLocation>
</comment>
<dbReference type="InterPro" id="IPR014891">
    <property type="entry name" value="DWNN_domain"/>
</dbReference>
<evidence type="ECO:0000313" key="11">
    <source>
        <dbReference type="Proteomes" id="UP000799778"/>
    </source>
</evidence>
<accession>A0A6A5XGG4</accession>
<evidence type="ECO:0000256" key="1">
    <source>
        <dbReference type="ARBA" id="ARBA00004123"/>
    </source>
</evidence>
<dbReference type="GO" id="GO:0003676">
    <property type="term" value="F:nucleic acid binding"/>
    <property type="evidence" value="ECO:0007669"/>
    <property type="project" value="InterPro"/>
</dbReference>
<dbReference type="PROSITE" id="PS51282">
    <property type="entry name" value="DWNN"/>
    <property type="match status" value="1"/>
</dbReference>
<keyword evidence="4" id="KW-0862">Zinc</keyword>
<dbReference type="InterPro" id="IPR025829">
    <property type="entry name" value="Zn_knuckle_CX2CX3GHX4C"/>
</dbReference>
<dbReference type="AlphaFoldDB" id="A0A6A5XGG4"/>
<dbReference type="InterPro" id="IPR036875">
    <property type="entry name" value="Znf_CCHC_sf"/>
</dbReference>
<dbReference type="Gene3D" id="3.10.20.90">
    <property type="entry name" value="Phosphatidylinositol 3-kinase Catalytic Subunit, Chain A, domain 1"/>
    <property type="match status" value="1"/>
</dbReference>
<dbReference type="CDD" id="cd16620">
    <property type="entry name" value="vRING-HC-C4C4_RBBP6"/>
    <property type="match status" value="1"/>
</dbReference>
<evidence type="ECO:0000256" key="2">
    <source>
        <dbReference type="ARBA" id="ARBA00022723"/>
    </source>
</evidence>
<proteinExistence type="predicted"/>
<feature type="compositionally biased region" description="Polar residues" evidence="7">
    <location>
        <begin position="633"/>
        <end position="644"/>
    </location>
</feature>
<evidence type="ECO:0000256" key="5">
    <source>
        <dbReference type="ARBA" id="ARBA00023242"/>
    </source>
</evidence>